<dbReference type="InterPro" id="IPR011973">
    <property type="entry name" value="PaaD"/>
</dbReference>
<sequence length="151" mass="16352">MTKEHDADKLARACAESMWANDSASKGLGMAIEEVRLGYARLSMPIRADMTNGQKIAHGGFIFTLADSAFAFACNGRNQFTVAQHCAVTFLAPGFEGDVMTATAQERHFAGRSGIYDVTVTNQKSETIAEFRGHSRTVKGQHLPDPETPDA</sequence>
<evidence type="ECO:0000313" key="4">
    <source>
        <dbReference type="Proteomes" id="UP001597101"/>
    </source>
</evidence>
<dbReference type="InterPro" id="IPR029069">
    <property type="entry name" value="HotDog_dom_sf"/>
</dbReference>
<dbReference type="InterPro" id="IPR052723">
    <property type="entry name" value="Acyl-CoA_thioesterase_PaaI"/>
</dbReference>
<accession>A0ABW3FCV2</accession>
<name>A0ABW3FCV2_9HYPH</name>
<dbReference type="NCBIfam" id="TIGR00369">
    <property type="entry name" value="unchar_dom_1"/>
    <property type="match status" value="1"/>
</dbReference>
<dbReference type="NCBIfam" id="TIGR02286">
    <property type="entry name" value="PaaD"/>
    <property type="match status" value="1"/>
</dbReference>
<evidence type="ECO:0000259" key="2">
    <source>
        <dbReference type="Pfam" id="PF03061"/>
    </source>
</evidence>
<dbReference type="PANTHER" id="PTHR42856">
    <property type="entry name" value="ACYL-COENZYME A THIOESTERASE PAAI"/>
    <property type="match status" value="1"/>
</dbReference>
<dbReference type="InterPro" id="IPR006683">
    <property type="entry name" value="Thioestr_dom"/>
</dbReference>
<dbReference type="CDD" id="cd03443">
    <property type="entry name" value="PaaI_thioesterase"/>
    <property type="match status" value="1"/>
</dbReference>
<dbReference type="PANTHER" id="PTHR42856:SF1">
    <property type="entry name" value="ACYL-COENZYME A THIOESTERASE PAAI"/>
    <property type="match status" value="1"/>
</dbReference>
<dbReference type="InterPro" id="IPR003736">
    <property type="entry name" value="PAAI_dom"/>
</dbReference>
<feature type="domain" description="Thioesterase" evidence="2">
    <location>
        <begin position="55"/>
        <end position="128"/>
    </location>
</feature>
<comment type="caution">
    <text evidence="3">The sequence shown here is derived from an EMBL/GenBank/DDBJ whole genome shotgun (WGS) entry which is preliminary data.</text>
</comment>
<dbReference type="RefSeq" id="WP_377212166.1">
    <property type="nucleotide sequence ID" value="NZ_JBHTJV010000005.1"/>
</dbReference>
<dbReference type="SUPFAM" id="SSF54637">
    <property type="entry name" value="Thioesterase/thiol ester dehydrase-isomerase"/>
    <property type="match status" value="1"/>
</dbReference>
<keyword evidence="4" id="KW-1185">Reference proteome</keyword>
<keyword evidence="1 3" id="KW-0378">Hydrolase</keyword>
<protein>
    <submittedName>
        <fullName evidence="3">Hydroxyphenylacetyl-CoA thioesterase PaaI</fullName>
        <ecNumber evidence="3">3.1.2.-</ecNumber>
    </submittedName>
</protein>
<proteinExistence type="predicted"/>
<organism evidence="3 4">
    <name type="scientific">Pseudahrensia aquimaris</name>
    <dbReference type="NCBI Taxonomy" id="744461"/>
    <lineage>
        <taxon>Bacteria</taxon>
        <taxon>Pseudomonadati</taxon>
        <taxon>Pseudomonadota</taxon>
        <taxon>Alphaproteobacteria</taxon>
        <taxon>Hyphomicrobiales</taxon>
        <taxon>Ahrensiaceae</taxon>
        <taxon>Pseudahrensia</taxon>
    </lineage>
</organism>
<dbReference type="Proteomes" id="UP001597101">
    <property type="component" value="Unassembled WGS sequence"/>
</dbReference>
<evidence type="ECO:0000313" key="3">
    <source>
        <dbReference type="EMBL" id="MFD0916307.1"/>
    </source>
</evidence>
<reference evidence="4" key="1">
    <citation type="journal article" date="2019" name="Int. J. Syst. Evol. Microbiol.">
        <title>The Global Catalogue of Microorganisms (GCM) 10K type strain sequencing project: providing services to taxonomists for standard genome sequencing and annotation.</title>
        <authorList>
            <consortium name="The Broad Institute Genomics Platform"/>
            <consortium name="The Broad Institute Genome Sequencing Center for Infectious Disease"/>
            <person name="Wu L."/>
            <person name="Ma J."/>
        </authorList>
    </citation>
    <scope>NUCLEOTIDE SEQUENCE [LARGE SCALE GENOMIC DNA]</scope>
    <source>
        <strain evidence="4">CCUG 60023</strain>
    </source>
</reference>
<gene>
    <name evidence="3" type="primary">paaI</name>
    <name evidence="3" type="ORF">ACFQ14_07810</name>
</gene>
<dbReference type="GO" id="GO:0016787">
    <property type="term" value="F:hydrolase activity"/>
    <property type="evidence" value="ECO:0007669"/>
    <property type="project" value="UniProtKB-KW"/>
</dbReference>
<dbReference type="Pfam" id="PF03061">
    <property type="entry name" value="4HBT"/>
    <property type="match status" value="1"/>
</dbReference>
<dbReference type="Gene3D" id="3.10.129.10">
    <property type="entry name" value="Hotdog Thioesterase"/>
    <property type="match status" value="1"/>
</dbReference>
<evidence type="ECO:0000256" key="1">
    <source>
        <dbReference type="ARBA" id="ARBA00022801"/>
    </source>
</evidence>
<dbReference type="EC" id="3.1.2.-" evidence="3"/>
<dbReference type="EMBL" id="JBHTJV010000005">
    <property type="protein sequence ID" value="MFD0916307.1"/>
    <property type="molecule type" value="Genomic_DNA"/>
</dbReference>